<evidence type="ECO:0008006" key="3">
    <source>
        <dbReference type="Google" id="ProtNLM"/>
    </source>
</evidence>
<dbReference type="PANTHER" id="PTHR28532">
    <property type="entry name" value="GEO13458P1"/>
    <property type="match status" value="1"/>
</dbReference>
<evidence type="ECO:0000313" key="1">
    <source>
        <dbReference type="Ensembl" id="ENSCCRP00010102584.1"/>
    </source>
</evidence>
<accession>A0A8C1P8Q7</accession>
<dbReference type="Ensembl" id="ENSCCRT00010113947.1">
    <property type="protein sequence ID" value="ENSCCRP00010102584.1"/>
    <property type="gene ID" value="ENSCCRG00010045161.1"/>
</dbReference>
<keyword evidence="2" id="KW-1185">Reference proteome</keyword>
<reference evidence="1" key="2">
    <citation type="submission" date="2025-09" db="UniProtKB">
        <authorList>
            <consortium name="Ensembl"/>
        </authorList>
    </citation>
    <scope>IDENTIFICATION</scope>
</reference>
<dbReference type="Proteomes" id="UP000694427">
    <property type="component" value="Unplaced"/>
</dbReference>
<dbReference type="AlphaFoldDB" id="A0A8C1P8Q7"/>
<evidence type="ECO:0000313" key="2">
    <source>
        <dbReference type="Proteomes" id="UP000694427"/>
    </source>
</evidence>
<proteinExistence type="predicted"/>
<dbReference type="PANTHER" id="PTHR28532:SF1">
    <property type="entry name" value="ORAL CANCER OVEREXPRESSED 1"/>
    <property type="match status" value="1"/>
</dbReference>
<name>A0A8C1P8Q7_CYPCA</name>
<protein>
    <recommendedName>
        <fullName evidence="3">Interleukin-6</fullName>
    </recommendedName>
</protein>
<sequence>MIYLTPLSWQMPGFLMKGIRKGLRREFDREPSRVEITGGYTEPDSVQRRSRLMHTVSFYYGFAQAFKYLLQNSSDIKARKRLKAIESLIGLIQNFPYEDPQYEKLQEDMERVRAKFRQVCSLLNVATDFKEYVSGSTGMSF</sequence>
<dbReference type="InterPro" id="IPR052436">
    <property type="entry name" value="LTO1_adapter"/>
</dbReference>
<reference evidence="1" key="1">
    <citation type="submission" date="2025-08" db="UniProtKB">
        <authorList>
            <consortium name="Ensembl"/>
        </authorList>
    </citation>
    <scope>IDENTIFICATION</scope>
</reference>
<organism evidence="1 2">
    <name type="scientific">Cyprinus carpio</name>
    <name type="common">Common carp</name>
    <dbReference type="NCBI Taxonomy" id="7962"/>
    <lineage>
        <taxon>Eukaryota</taxon>
        <taxon>Metazoa</taxon>
        <taxon>Chordata</taxon>
        <taxon>Craniata</taxon>
        <taxon>Vertebrata</taxon>
        <taxon>Euteleostomi</taxon>
        <taxon>Actinopterygii</taxon>
        <taxon>Neopterygii</taxon>
        <taxon>Teleostei</taxon>
        <taxon>Ostariophysi</taxon>
        <taxon>Cypriniformes</taxon>
        <taxon>Cyprinidae</taxon>
        <taxon>Cyprininae</taxon>
        <taxon>Cyprinus</taxon>
    </lineage>
</organism>